<gene>
    <name evidence="2" type="ORF">HID58_013834</name>
</gene>
<keyword evidence="3" id="KW-1185">Reference proteome</keyword>
<sequence>KKTRRGRSTSKARIPQVPQGNFSSASAQVYRPKLKSNGMIQGRQSVLEEGGTSNSSQRPEDSETVGHVSPQLPTKTAPADTDASQQTNTTHPRDPASRASSVCSDAEPDSSDTDSSGSDEEEGEILDSSGWNIASPRSNRALELHTYLTTIPCPTFSEVPDSYTWCTTSREEP</sequence>
<accession>A0ABQ8DFG6</accession>
<feature type="non-terminal residue" evidence="2">
    <location>
        <position position="173"/>
    </location>
</feature>
<feature type="compositionally biased region" description="Acidic residues" evidence="1">
    <location>
        <begin position="106"/>
        <end position="125"/>
    </location>
</feature>
<proteinExistence type="predicted"/>
<feature type="region of interest" description="Disordered" evidence="1">
    <location>
        <begin position="1"/>
        <end position="135"/>
    </location>
</feature>
<evidence type="ECO:0000313" key="2">
    <source>
        <dbReference type="EMBL" id="KAH0928107.1"/>
    </source>
</evidence>
<comment type="caution">
    <text evidence="2">The sequence shown here is derived from an EMBL/GenBank/DDBJ whole genome shotgun (WGS) entry which is preliminary data.</text>
</comment>
<dbReference type="Proteomes" id="UP000824890">
    <property type="component" value="Unassembled WGS sequence"/>
</dbReference>
<evidence type="ECO:0000313" key="3">
    <source>
        <dbReference type="Proteomes" id="UP000824890"/>
    </source>
</evidence>
<feature type="compositionally biased region" description="Basic residues" evidence="1">
    <location>
        <begin position="1"/>
        <end position="10"/>
    </location>
</feature>
<evidence type="ECO:0000256" key="1">
    <source>
        <dbReference type="SAM" id="MobiDB-lite"/>
    </source>
</evidence>
<organism evidence="2 3">
    <name type="scientific">Brassica napus</name>
    <name type="common">Rape</name>
    <dbReference type="NCBI Taxonomy" id="3708"/>
    <lineage>
        <taxon>Eukaryota</taxon>
        <taxon>Viridiplantae</taxon>
        <taxon>Streptophyta</taxon>
        <taxon>Embryophyta</taxon>
        <taxon>Tracheophyta</taxon>
        <taxon>Spermatophyta</taxon>
        <taxon>Magnoliopsida</taxon>
        <taxon>eudicotyledons</taxon>
        <taxon>Gunneridae</taxon>
        <taxon>Pentapetalae</taxon>
        <taxon>rosids</taxon>
        <taxon>malvids</taxon>
        <taxon>Brassicales</taxon>
        <taxon>Brassicaceae</taxon>
        <taxon>Brassiceae</taxon>
        <taxon>Brassica</taxon>
    </lineage>
</organism>
<feature type="non-terminal residue" evidence="2">
    <location>
        <position position="1"/>
    </location>
</feature>
<reference evidence="2 3" key="1">
    <citation type="submission" date="2021-05" db="EMBL/GenBank/DDBJ databases">
        <title>Genome Assembly of Synthetic Allotetraploid Brassica napus Reveals Homoeologous Exchanges between Subgenomes.</title>
        <authorList>
            <person name="Davis J.T."/>
        </authorList>
    </citation>
    <scope>NUCLEOTIDE SEQUENCE [LARGE SCALE GENOMIC DNA]</scope>
    <source>
        <strain evidence="3">cv. Da-Ae</strain>
        <tissue evidence="2">Seedling</tissue>
    </source>
</reference>
<dbReference type="EMBL" id="JAGKQM010000004">
    <property type="protein sequence ID" value="KAH0928107.1"/>
    <property type="molecule type" value="Genomic_DNA"/>
</dbReference>
<name>A0ABQ8DFG6_BRANA</name>
<protein>
    <submittedName>
        <fullName evidence="2">Uncharacterized protein</fullName>
    </submittedName>
</protein>
<feature type="compositionally biased region" description="Polar residues" evidence="1">
    <location>
        <begin position="18"/>
        <end position="27"/>
    </location>
</feature>